<evidence type="ECO:0000256" key="1">
    <source>
        <dbReference type="ARBA" id="ARBA00004141"/>
    </source>
</evidence>
<proteinExistence type="inferred from homology"/>
<dbReference type="Pfam" id="PF00083">
    <property type="entry name" value="Sugar_tr"/>
    <property type="match status" value="1"/>
</dbReference>
<dbReference type="GO" id="GO:0016020">
    <property type="term" value="C:membrane"/>
    <property type="evidence" value="ECO:0007669"/>
    <property type="project" value="UniProtKB-SubCell"/>
</dbReference>
<comment type="similarity">
    <text evidence="2">Belongs to the major facilitator superfamily. Sugar transporter (TC 2.A.1.1) family.</text>
</comment>
<evidence type="ECO:0000313" key="9">
    <source>
        <dbReference type="Proteomes" id="UP000004358"/>
    </source>
</evidence>
<protein>
    <submittedName>
        <fullName evidence="8">Glucose transport protein</fullName>
    </submittedName>
</protein>
<dbReference type="InterPro" id="IPR005828">
    <property type="entry name" value="MFS_sugar_transport-like"/>
</dbReference>
<evidence type="ECO:0000313" key="8">
    <source>
        <dbReference type="EMBL" id="EAQ79599.1"/>
    </source>
</evidence>
<accession>A3ZV61</accession>
<name>A3ZV61_9BACT</name>
<dbReference type="InterPro" id="IPR050360">
    <property type="entry name" value="MFS_Sugar_Transporters"/>
</dbReference>
<evidence type="ECO:0000256" key="2">
    <source>
        <dbReference type="ARBA" id="ARBA00010992"/>
    </source>
</evidence>
<feature type="transmembrane region" description="Helical" evidence="6">
    <location>
        <begin position="27"/>
        <end position="49"/>
    </location>
</feature>
<dbReference type="STRING" id="314230.DSM3645_03948"/>
<evidence type="ECO:0000256" key="5">
    <source>
        <dbReference type="ARBA" id="ARBA00023136"/>
    </source>
</evidence>
<dbReference type="PROSITE" id="PS50850">
    <property type="entry name" value="MFS"/>
    <property type="match status" value="1"/>
</dbReference>
<feature type="domain" description="Major facilitator superfamily (MFS) profile" evidence="7">
    <location>
        <begin position="1"/>
        <end position="80"/>
    </location>
</feature>
<keyword evidence="3 6" id="KW-0812">Transmembrane</keyword>
<dbReference type="AlphaFoldDB" id="A3ZV61"/>
<dbReference type="HOGENOM" id="CLU_2448728_0_0_0"/>
<sequence length="89" mass="9426">MTNLGPNAQTYLIAGEVFPINIRGKGAGVAASFAKIGAVLTAFLFPILLADIGVRYLLYVLVVTSLIGAAVTWIYRIETSGVNLEEIGK</sequence>
<organism evidence="8 9">
    <name type="scientific">Blastopirellula marina DSM 3645</name>
    <dbReference type="NCBI Taxonomy" id="314230"/>
    <lineage>
        <taxon>Bacteria</taxon>
        <taxon>Pseudomonadati</taxon>
        <taxon>Planctomycetota</taxon>
        <taxon>Planctomycetia</taxon>
        <taxon>Pirellulales</taxon>
        <taxon>Pirellulaceae</taxon>
        <taxon>Blastopirellula</taxon>
    </lineage>
</organism>
<keyword evidence="4 6" id="KW-1133">Transmembrane helix</keyword>
<dbReference type="Gene3D" id="1.20.1250.20">
    <property type="entry name" value="MFS general substrate transporter like domains"/>
    <property type="match status" value="1"/>
</dbReference>
<dbReference type="eggNOG" id="COG0477">
    <property type="taxonomic scope" value="Bacteria"/>
</dbReference>
<comment type="subcellular location">
    <subcellularLocation>
        <location evidence="1">Membrane</location>
        <topology evidence="1">Multi-pass membrane protein</topology>
    </subcellularLocation>
</comment>
<dbReference type="EMBL" id="AANZ01000014">
    <property type="protein sequence ID" value="EAQ79599.1"/>
    <property type="molecule type" value="Genomic_DNA"/>
</dbReference>
<dbReference type="GO" id="GO:0005351">
    <property type="term" value="F:carbohydrate:proton symporter activity"/>
    <property type="evidence" value="ECO:0007669"/>
    <property type="project" value="TreeGrafter"/>
</dbReference>
<gene>
    <name evidence="8" type="ORF">DSM3645_03948</name>
</gene>
<dbReference type="SUPFAM" id="SSF103473">
    <property type="entry name" value="MFS general substrate transporter"/>
    <property type="match status" value="1"/>
</dbReference>
<dbReference type="PANTHER" id="PTHR48022">
    <property type="entry name" value="PLASTIDIC GLUCOSE TRANSPORTER 4"/>
    <property type="match status" value="1"/>
</dbReference>
<dbReference type="Proteomes" id="UP000004358">
    <property type="component" value="Unassembled WGS sequence"/>
</dbReference>
<keyword evidence="5 6" id="KW-0472">Membrane</keyword>
<dbReference type="InterPro" id="IPR020846">
    <property type="entry name" value="MFS_dom"/>
</dbReference>
<evidence type="ECO:0000256" key="6">
    <source>
        <dbReference type="SAM" id="Phobius"/>
    </source>
</evidence>
<comment type="caution">
    <text evidence="8">The sequence shown here is derived from an EMBL/GenBank/DDBJ whole genome shotgun (WGS) entry which is preliminary data.</text>
</comment>
<dbReference type="InterPro" id="IPR036259">
    <property type="entry name" value="MFS_trans_sf"/>
</dbReference>
<evidence type="ECO:0000256" key="3">
    <source>
        <dbReference type="ARBA" id="ARBA00022692"/>
    </source>
</evidence>
<dbReference type="PANTHER" id="PTHR48022:SF2">
    <property type="entry name" value="PLASTIDIC GLUCOSE TRANSPORTER 4"/>
    <property type="match status" value="1"/>
</dbReference>
<evidence type="ECO:0000256" key="4">
    <source>
        <dbReference type="ARBA" id="ARBA00022989"/>
    </source>
</evidence>
<reference evidence="8 9" key="1">
    <citation type="submission" date="2006-02" db="EMBL/GenBank/DDBJ databases">
        <authorList>
            <person name="Amann R."/>
            <person name="Ferriera S."/>
            <person name="Johnson J."/>
            <person name="Kravitz S."/>
            <person name="Halpern A."/>
            <person name="Remington K."/>
            <person name="Beeson K."/>
            <person name="Tran B."/>
            <person name="Rogers Y.-H."/>
            <person name="Friedman R."/>
            <person name="Venter J.C."/>
        </authorList>
    </citation>
    <scope>NUCLEOTIDE SEQUENCE [LARGE SCALE GENOMIC DNA]</scope>
    <source>
        <strain evidence="8 9">DSM 3645</strain>
    </source>
</reference>
<feature type="transmembrane region" description="Helical" evidence="6">
    <location>
        <begin position="56"/>
        <end position="75"/>
    </location>
</feature>
<evidence type="ECO:0000259" key="7">
    <source>
        <dbReference type="PROSITE" id="PS50850"/>
    </source>
</evidence>